<name>A0ABQ5RRG6_9CHLO</name>
<feature type="region of interest" description="Disordered" evidence="1">
    <location>
        <begin position="152"/>
        <end position="271"/>
    </location>
</feature>
<protein>
    <submittedName>
        <fullName evidence="2">Uncharacterized protein</fullName>
    </submittedName>
</protein>
<reference evidence="2 3" key="1">
    <citation type="journal article" date="2023" name="IScience">
        <title>Expanded male sex-determining region conserved during the evolution of homothallism in the green alga Volvox.</title>
        <authorList>
            <person name="Yamamoto K."/>
            <person name="Matsuzaki R."/>
            <person name="Mahakham W."/>
            <person name="Heman W."/>
            <person name="Sekimoto H."/>
            <person name="Kawachi M."/>
            <person name="Minakuchi Y."/>
            <person name="Toyoda A."/>
            <person name="Nozaki H."/>
        </authorList>
    </citation>
    <scope>NUCLEOTIDE SEQUENCE [LARGE SCALE GENOMIC DNA]</scope>
    <source>
        <strain evidence="2 3">NIES-4468</strain>
    </source>
</reference>
<feature type="compositionally biased region" description="Low complexity" evidence="1">
    <location>
        <begin position="222"/>
        <end position="248"/>
    </location>
</feature>
<feature type="compositionally biased region" description="Low complexity" evidence="1">
    <location>
        <begin position="24"/>
        <end position="33"/>
    </location>
</feature>
<feature type="compositionally biased region" description="Polar residues" evidence="1">
    <location>
        <begin position="183"/>
        <end position="196"/>
    </location>
</feature>
<feature type="compositionally biased region" description="Gly residues" evidence="1">
    <location>
        <begin position="207"/>
        <end position="216"/>
    </location>
</feature>
<feature type="non-terminal residue" evidence="2">
    <location>
        <position position="271"/>
    </location>
</feature>
<organism evidence="2 3">
    <name type="scientific">Volvox africanus</name>
    <dbReference type="NCBI Taxonomy" id="51714"/>
    <lineage>
        <taxon>Eukaryota</taxon>
        <taxon>Viridiplantae</taxon>
        <taxon>Chlorophyta</taxon>
        <taxon>core chlorophytes</taxon>
        <taxon>Chlorophyceae</taxon>
        <taxon>CS clade</taxon>
        <taxon>Chlamydomonadales</taxon>
        <taxon>Volvocaceae</taxon>
        <taxon>Volvox</taxon>
    </lineage>
</organism>
<feature type="region of interest" description="Disordered" evidence="1">
    <location>
        <begin position="19"/>
        <end position="72"/>
    </location>
</feature>
<comment type="caution">
    <text evidence="2">The sequence shown here is derived from an EMBL/GenBank/DDBJ whole genome shotgun (WGS) entry which is preliminary data.</text>
</comment>
<feature type="compositionally biased region" description="Low complexity" evidence="1">
    <location>
        <begin position="53"/>
        <end position="62"/>
    </location>
</feature>
<keyword evidence="3" id="KW-1185">Reference proteome</keyword>
<feature type="compositionally biased region" description="Low complexity" evidence="1">
    <location>
        <begin position="156"/>
        <end position="165"/>
    </location>
</feature>
<dbReference type="EMBL" id="BSDZ01000005">
    <property type="protein sequence ID" value="GLI60044.1"/>
    <property type="molecule type" value="Genomic_DNA"/>
</dbReference>
<gene>
    <name evidence="2" type="ORF">VaNZ11_001894</name>
</gene>
<evidence type="ECO:0000313" key="3">
    <source>
        <dbReference type="Proteomes" id="UP001165090"/>
    </source>
</evidence>
<feature type="compositionally biased region" description="Low complexity" evidence="1">
    <location>
        <begin position="197"/>
        <end position="206"/>
    </location>
</feature>
<feature type="compositionally biased region" description="Polar residues" evidence="1">
    <location>
        <begin position="166"/>
        <end position="176"/>
    </location>
</feature>
<evidence type="ECO:0000256" key="1">
    <source>
        <dbReference type="SAM" id="MobiDB-lite"/>
    </source>
</evidence>
<evidence type="ECO:0000313" key="2">
    <source>
        <dbReference type="EMBL" id="GLI60044.1"/>
    </source>
</evidence>
<sequence length="271" mass="28659">MDDDDWDVDIDVDALVEQHRQRDAAAAAGSSGARTCATFGNPEFHSGTSTGAQQQQQQQQQQGSAAVKAQQIRDRWAKPKAHRSGLDLHGTGHIVKDADGSMHLHQQGRGWQPPASAAVNAVSGTGAPIFPRQQQQPSWQAVRPQGTAASIVHISQQQHHQQQQQLWDSLPQQASAQAYGPSGWQTAPTYSYPTGLQQQQQQAGGSWPLGGSGSGPGTRSWPYQPLAAAAPYQAAPDGAPQCAAGAPPSGAPPPQPDPSSCVGFRPPYQHT</sequence>
<dbReference type="Proteomes" id="UP001165090">
    <property type="component" value="Unassembled WGS sequence"/>
</dbReference>
<accession>A0ABQ5RRG6</accession>
<proteinExistence type="predicted"/>